<protein>
    <recommendedName>
        <fullName evidence="3">KTSC domain-containing protein</fullName>
    </recommendedName>
</protein>
<evidence type="ECO:0000313" key="2">
    <source>
        <dbReference type="Proteomes" id="UP000307602"/>
    </source>
</evidence>
<dbReference type="Proteomes" id="UP000307602">
    <property type="component" value="Unassembled WGS sequence"/>
</dbReference>
<organism evidence="1 2">
    <name type="scientific">Flavivirga rizhaonensis</name>
    <dbReference type="NCBI Taxonomy" id="2559571"/>
    <lineage>
        <taxon>Bacteria</taxon>
        <taxon>Pseudomonadati</taxon>
        <taxon>Bacteroidota</taxon>
        <taxon>Flavobacteriia</taxon>
        <taxon>Flavobacteriales</taxon>
        <taxon>Flavobacteriaceae</taxon>
        <taxon>Flavivirga</taxon>
    </lineage>
</organism>
<comment type="caution">
    <text evidence="1">The sequence shown here is derived from an EMBL/GenBank/DDBJ whole genome shotgun (WGS) entry which is preliminary data.</text>
</comment>
<evidence type="ECO:0000313" key="1">
    <source>
        <dbReference type="EMBL" id="TGV00580.1"/>
    </source>
</evidence>
<dbReference type="AlphaFoldDB" id="A0A4S1DRJ8"/>
<sequence>MENYSNSNGDSGVSAYEIGSDYIDVKFNGTSRIYRYSYKGGAGQKHVETMKVLANNGSGLNGYINSNVKFKYDR</sequence>
<keyword evidence="2" id="KW-1185">Reference proteome</keyword>
<accession>A0A4S1DRJ8</accession>
<evidence type="ECO:0008006" key="3">
    <source>
        <dbReference type="Google" id="ProtNLM"/>
    </source>
</evidence>
<dbReference type="RefSeq" id="WP_135878823.1">
    <property type="nucleotide sequence ID" value="NZ_SRSO01000039.1"/>
</dbReference>
<gene>
    <name evidence="1" type="ORF">EM932_19160</name>
</gene>
<dbReference type="EMBL" id="SRSO01000039">
    <property type="protein sequence ID" value="TGV00580.1"/>
    <property type="molecule type" value="Genomic_DNA"/>
</dbReference>
<name>A0A4S1DRJ8_9FLAO</name>
<dbReference type="OrthoDB" id="7775479at2"/>
<reference evidence="1 2" key="1">
    <citation type="submission" date="2019-04" db="EMBL/GenBank/DDBJ databases">
        <authorList>
            <person name="Liu A."/>
        </authorList>
    </citation>
    <scope>NUCLEOTIDE SEQUENCE [LARGE SCALE GENOMIC DNA]</scope>
    <source>
        <strain evidence="1 2">RZ03</strain>
    </source>
</reference>
<proteinExistence type="predicted"/>